<dbReference type="EMBL" id="CAMGZC010001209">
    <property type="protein sequence ID" value="CAI0651959.1"/>
    <property type="molecule type" value="Genomic_DNA"/>
</dbReference>
<dbReference type="PANTHER" id="PTHR24148:SF73">
    <property type="entry name" value="HET DOMAIN PROTEIN (AFU_ORTHOLOGUE AFUA_8G01020)"/>
    <property type="match status" value="1"/>
</dbReference>
<dbReference type="AlphaFoldDB" id="A0A9W4WH35"/>
<dbReference type="Pfam" id="PF06985">
    <property type="entry name" value="HET"/>
    <property type="match status" value="1"/>
</dbReference>
<sequence length="497" mass="57098">MRVRFNCWYALWQMRHHGHTSNTSFWIDSLCINQDDDDEKGHQVAMMGVIFSSASSVAASLGTGESLGNVRETLASGDKSEIGRLRDKFDQLPYFDRVWIKQEIVLAKDIGMFYGPERLSWGQFDQIVNANTGKPDNNNFLVPGSSRYQHGYSSPFRHRSYEKRSVSIQLCNHRSQVTKTSTLMDLVVKYETAKASVAADKIYALLSLLPQTDPIRRNISVTYGEATWFPLFRTLVRLFYSHYQDQDLGDKHSVLCMIRDSLGICGLDEDVSASLEPQAGYPLDARSFRQESVTLKICCLHVLNDENVGELEPEEFRVEMKTTKLPDAARKLDLFRHGGNLDHEYTLPSTTGRDGYSILPELYIPPQLESLRTIYNFPNQEPFDYAGFDLDERFLVSSDVRPGDLLSTLTWDANADYTKPQWDLAHIILRRTTFENESENQESDMPFEEETKRRRTAFFLHSRGISVRRKCTMLSKRLDCRESDVICAQKRRGNRMI</sequence>
<dbReference type="InterPro" id="IPR052895">
    <property type="entry name" value="HetReg/Transcr_Mod"/>
</dbReference>
<gene>
    <name evidence="2" type="ORF">CGXH109_LOCUS112219</name>
</gene>
<protein>
    <recommendedName>
        <fullName evidence="1">Heterokaryon incompatibility domain-containing protein</fullName>
    </recommendedName>
</protein>
<dbReference type="Proteomes" id="UP001152533">
    <property type="component" value="Unassembled WGS sequence"/>
</dbReference>
<reference evidence="2" key="1">
    <citation type="submission" date="2022-08" db="EMBL/GenBank/DDBJ databases">
        <authorList>
            <person name="Giroux E."/>
            <person name="Giroux E."/>
        </authorList>
    </citation>
    <scope>NUCLEOTIDE SEQUENCE</scope>
    <source>
        <strain evidence="2">H1091258</strain>
    </source>
</reference>
<evidence type="ECO:0000259" key="1">
    <source>
        <dbReference type="Pfam" id="PF06985"/>
    </source>
</evidence>
<dbReference type="PANTHER" id="PTHR24148">
    <property type="entry name" value="ANKYRIN REPEAT DOMAIN-CONTAINING PROTEIN 39 HOMOLOG-RELATED"/>
    <property type="match status" value="1"/>
</dbReference>
<proteinExistence type="predicted"/>
<evidence type="ECO:0000313" key="3">
    <source>
        <dbReference type="Proteomes" id="UP001152533"/>
    </source>
</evidence>
<keyword evidence="3" id="KW-1185">Reference proteome</keyword>
<evidence type="ECO:0000313" key="2">
    <source>
        <dbReference type="EMBL" id="CAI0651959.1"/>
    </source>
</evidence>
<accession>A0A9W4WH35</accession>
<feature type="domain" description="Heterokaryon incompatibility" evidence="1">
    <location>
        <begin position="7"/>
        <end position="103"/>
    </location>
</feature>
<comment type="caution">
    <text evidence="2">The sequence shown here is derived from an EMBL/GenBank/DDBJ whole genome shotgun (WGS) entry which is preliminary data.</text>
</comment>
<organism evidence="2 3">
    <name type="scientific">Colletotrichum noveboracense</name>
    <dbReference type="NCBI Taxonomy" id="2664923"/>
    <lineage>
        <taxon>Eukaryota</taxon>
        <taxon>Fungi</taxon>
        <taxon>Dikarya</taxon>
        <taxon>Ascomycota</taxon>
        <taxon>Pezizomycotina</taxon>
        <taxon>Sordariomycetes</taxon>
        <taxon>Hypocreomycetidae</taxon>
        <taxon>Glomerellales</taxon>
        <taxon>Glomerellaceae</taxon>
        <taxon>Colletotrichum</taxon>
        <taxon>Colletotrichum gloeosporioides species complex</taxon>
    </lineage>
</organism>
<dbReference type="InterPro" id="IPR010730">
    <property type="entry name" value="HET"/>
</dbReference>
<name>A0A9W4WH35_9PEZI</name>